<reference evidence="2 3" key="1">
    <citation type="submission" date="2024-08" db="EMBL/GenBank/DDBJ databases">
        <title>Gnathostoma spinigerum genome.</title>
        <authorList>
            <person name="Gonzalez-Bertolin B."/>
            <person name="Monzon S."/>
            <person name="Zaballos A."/>
            <person name="Jimenez P."/>
            <person name="Dekumyoy P."/>
            <person name="Varona S."/>
            <person name="Cuesta I."/>
            <person name="Sumanam S."/>
            <person name="Adisakwattana P."/>
            <person name="Gasser R.B."/>
            <person name="Hernandez-Gonzalez A."/>
            <person name="Young N.D."/>
            <person name="Perteguer M.J."/>
        </authorList>
    </citation>
    <scope>NUCLEOTIDE SEQUENCE [LARGE SCALE GENOMIC DNA]</scope>
    <source>
        <strain evidence="2">AL3</strain>
        <tissue evidence="2">Liver</tissue>
    </source>
</reference>
<keyword evidence="3" id="KW-1185">Reference proteome</keyword>
<dbReference type="Proteomes" id="UP001608902">
    <property type="component" value="Unassembled WGS sequence"/>
</dbReference>
<comment type="caution">
    <text evidence="2">The sequence shown here is derived from an EMBL/GenBank/DDBJ whole genome shotgun (WGS) entry which is preliminary data.</text>
</comment>
<protein>
    <submittedName>
        <fullName evidence="2">Uncharacterized protein</fullName>
    </submittedName>
</protein>
<gene>
    <name evidence="2" type="ORF">AB6A40_005798</name>
</gene>
<sequence length="83" mass="9503">MLADCIALAMGNVQFNEAELETKFEFLRNTKMDEADRSFAENVRRLILRLLEPGQPMVPHRHEGPSVRPKSRPLAKTISDVRL</sequence>
<dbReference type="EMBL" id="JBGFUD010003839">
    <property type="protein sequence ID" value="MFH4979089.1"/>
    <property type="molecule type" value="Genomic_DNA"/>
</dbReference>
<evidence type="ECO:0000313" key="3">
    <source>
        <dbReference type="Proteomes" id="UP001608902"/>
    </source>
</evidence>
<organism evidence="2 3">
    <name type="scientific">Gnathostoma spinigerum</name>
    <dbReference type="NCBI Taxonomy" id="75299"/>
    <lineage>
        <taxon>Eukaryota</taxon>
        <taxon>Metazoa</taxon>
        <taxon>Ecdysozoa</taxon>
        <taxon>Nematoda</taxon>
        <taxon>Chromadorea</taxon>
        <taxon>Rhabditida</taxon>
        <taxon>Spirurina</taxon>
        <taxon>Gnathostomatomorpha</taxon>
        <taxon>Gnathostomatoidea</taxon>
        <taxon>Gnathostomatidae</taxon>
        <taxon>Gnathostoma</taxon>
    </lineage>
</organism>
<name>A0ABD6ELR0_9BILA</name>
<accession>A0ABD6ELR0</accession>
<evidence type="ECO:0000256" key="1">
    <source>
        <dbReference type="SAM" id="MobiDB-lite"/>
    </source>
</evidence>
<evidence type="ECO:0000313" key="2">
    <source>
        <dbReference type="EMBL" id="MFH4979089.1"/>
    </source>
</evidence>
<proteinExistence type="predicted"/>
<feature type="region of interest" description="Disordered" evidence="1">
    <location>
        <begin position="55"/>
        <end position="83"/>
    </location>
</feature>
<dbReference type="AlphaFoldDB" id="A0ABD6ELR0"/>